<feature type="domain" description="Helicase C-terminal" evidence="16">
    <location>
        <begin position="464"/>
        <end position="627"/>
    </location>
</feature>
<dbReference type="InterPro" id="IPR044722">
    <property type="entry name" value="SecA_SF2_C"/>
</dbReference>
<dbReference type="GO" id="GO:0005886">
    <property type="term" value="C:plasma membrane"/>
    <property type="evidence" value="ECO:0007669"/>
    <property type="project" value="UniProtKB-SubCell"/>
</dbReference>
<comment type="similarity">
    <text evidence="2 12 13">Belongs to the SecA family.</text>
</comment>
<dbReference type="Pfam" id="PF21090">
    <property type="entry name" value="P-loop_SecA"/>
    <property type="match status" value="2"/>
</dbReference>
<feature type="region of interest" description="Disordered" evidence="14">
    <location>
        <begin position="842"/>
        <end position="915"/>
    </location>
</feature>
<evidence type="ECO:0000313" key="19">
    <source>
        <dbReference type="Proteomes" id="UP000285655"/>
    </source>
</evidence>
<dbReference type="InterPro" id="IPR036670">
    <property type="entry name" value="SecA_X-link_sf"/>
</dbReference>
<evidence type="ECO:0000256" key="10">
    <source>
        <dbReference type="ARBA" id="ARBA00023010"/>
    </source>
</evidence>
<dbReference type="Gene3D" id="3.40.50.300">
    <property type="entry name" value="P-loop containing nucleotide triphosphate hydrolases"/>
    <property type="match status" value="3"/>
</dbReference>
<evidence type="ECO:0000256" key="8">
    <source>
        <dbReference type="ARBA" id="ARBA00022927"/>
    </source>
</evidence>
<dbReference type="Gene3D" id="1.10.3060.10">
    <property type="entry name" value="Helical scaffold and wing domains of SecA"/>
    <property type="match status" value="1"/>
</dbReference>
<comment type="subcellular location">
    <subcellularLocation>
        <location evidence="12">Cell membrane</location>
        <topology evidence="12">Peripheral membrane protein</topology>
        <orientation evidence="12">Cytoplasmic side</orientation>
    </subcellularLocation>
    <subcellularLocation>
        <location evidence="12">Cytoplasm</location>
    </subcellularLocation>
    <subcellularLocation>
        <location evidence="1">Membrane</location>
        <topology evidence="1">Peripheral membrane protein</topology>
    </subcellularLocation>
    <text evidence="12">Distribution is 50-50.</text>
</comment>
<dbReference type="FunFam" id="3.90.1440.10:FF:000002">
    <property type="entry name" value="Protein translocase subunit SecA"/>
    <property type="match status" value="1"/>
</dbReference>
<comment type="function">
    <text evidence="12">Part of the Sec protein translocase complex. Interacts with the SecYEG preprotein conducting channel. Has a central role in coupling the hydrolysis of ATP to the transfer of proteins into and across the cell membrane, serving as an ATP-driven molecular motor driving the stepwise translocation of polypeptide chains across the membrane.</text>
</comment>
<keyword evidence="5 12" id="KW-0963">Cytoplasm</keyword>
<dbReference type="Pfam" id="PF01043">
    <property type="entry name" value="SecA_PP_bind"/>
    <property type="match status" value="1"/>
</dbReference>
<gene>
    <name evidence="12 18" type="primary">secA</name>
    <name evidence="18" type="ORF">C4544_06240</name>
</gene>
<dbReference type="PROSITE" id="PS51192">
    <property type="entry name" value="HELICASE_ATP_BIND_1"/>
    <property type="match status" value="1"/>
</dbReference>
<dbReference type="GO" id="GO:0043952">
    <property type="term" value="P:protein transport by the Sec complex"/>
    <property type="evidence" value="ECO:0007669"/>
    <property type="project" value="TreeGrafter"/>
</dbReference>
<dbReference type="Proteomes" id="UP000285655">
    <property type="component" value="Unassembled WGS sequence"/>
</dbReference>
<dbReference type="InterPro" id="IPR014018">
    <property type="entry name" value="SecA_motor_DEAD"/>
</dbReference>
<dbReference type="HAMAP" id="MF_01382">
    <property type="entry name" value="SecA"/>
    <property type="match status" value="1"/>
</dbReference>
<evidence type="ECO:0000259" key="17">
    <source>
        <dbReference type="PROSITE" id="PS51196"/>
    </source>
</evidence>
<dbReference type="PANTHER" id="PTHR30612:SF0">
    <property type="entry name" value="CHLOROPLAST PROTEIN-TRANSPORTING ATPASE"/>
    <property type="match status" value="1"/>
</dbReference>
<keyword evidence="4 12" id="KW-1003">Cell membrane</keyword>
<evidence type="ECO:0000256" key="1">
    <source>
        <dbReference type="ARBA" id="ARBA00004170"/>
    </source>
</evidence>
<dbReference type="InterPro" id="IPR000185">
    <property type="entry name" value="SecA"/>
</dbReference>
<dbReference type="GO" id="GO:0008564">
    <property type="term" value="F:protein-exporting ATPase activity"/>
    <property type="evidence" value="ECO:0007669"/>
    <property type="project" value="UniProtKB-EC"/>
</dbReference>
<evidence type="ECO:0000256" key="14">
    <source>
        <dbReference type="SAM" id="MobiDB-lite"/>
    </source>
</evidence>
<evidence type="ECO:0000259" key="16">
    <source>
        <dbReference type="PROSITE" id="PS51194"/>
    </source>
</evidence>
<evidence type="ECO:0000256" key="3">
    <source>
        <dbReference type="ARBA" id="ARBA00022448"/>
    </source>
</evidence>
<evidence type="ECO:0000256" key="12">
    <source>
        <dbReference type="HAMAP-Rule" id="MF_01382"/>
    </source>
</evidence>
<dbReference type="Pfam" id="PF07516">
    <property type="entry name" value="SecA_SW"/>
    <property type="match status" value="1"/>
</dbReference>
<dbReference type="CDD" id="cd18803">
    <property type="entry name" value="SF2_C_secA"/>
    <property type="match status" value="1"/>
</dbReference>
<dbReference type="NCBIfam" id="NF006630">
    <property type="entry name" value="PRK09200.1"/>
    <property type="match status" value="1"/>
</dbReference>
<dbReference type="SMART" id="SM00957">
    <property type="entry name" value="SecA_DEAD"/>
    <property type="match status" value="1"/>
</dbReference>
<feature type="region of interest" description="Disordered" evidence="14">
    <location>
        <begin position="60"/>
        <end position="79"/>
    </location>
</feature>
<dbReference type="InterPro" id="IPR014001">
    <property type="entry name" value="Helicase_ATP-bd"/>
</dbReference>
<feature type="binding site" evidence="12">
    <location>
        <begin position="132"/>
        <end position="136"/>
    </location>
    <ligand>
        <name>ATP</name>
        <dbReference type="ChEBI" id="CHEBI:30616"/>
    </ligand>
</feature>
<dbReference type="GO" id="GO:0005524">
    <property type="term" value="F:ATP binding"/>
    <property type="evidence" value="ECO:0007669"/>
    <property type="project" value="UniProtKB-UniRule"/>
</dbReference>
<dbReference type="GO" id="GO:0017038">
    <property type="term" value="P:protein import"/>
    <property type="evidence" value="ECO:0007669"/>
    <property type="project" value="InterPro"/>
</dbReference>
<dbReference type="PRINTS" id="PR00906">
    <property type="entry name" value="SECA"/>
</dbReference>
<dbReference type="InterPro" id="IPR011130">
    <property type="entry name" value="SecA_preprotein_X-link_dom"/>
</dbReference>
<keyword evidence="7 12" id="KW-0067">ATP-binding</keyword>
<keyword evidence="11 12" id="KW-0472">Membrane</keyword>
<evidence type="ECO:0000256" key="7">
    <source>
        <dbReference type="ARBA" id="ARBA00022840"/>
    </source>
</evidence>
<evidence type="ECO:0000256" key="9">
    <source>
        <dbReference type="ARBA" id="ARBA00022967"/>
    </source>
</evidence>
<dbReference type="GO" id="GO:0006605">
    <property type="term" value="P:protein targeting"/>
    <property type="evidence" value="ECO:0007669"/>
    <property type="project" value="UniProtKB-UniRule"/>
</dbReference>
<dbReference type="AlphaFoldDB" id="A0A419DA20"/>
<dbReference type="Pfam" id="PF07517">
    <property type="entry name" value="SecA_DEAD"/>
    <property type="match status" value="1"/>
</dbReference>
<dbReference type="PROSITE" id="PS51196">
    <property type="entry name" value="SECA_MOTOR_DEAD"/>
    <property type="match status" value="1"/>
</dbReference>
<dbReference type="SMART" id="SM00958">
    <property type="entry name" value="SecA_PP_bind"/>
    <property type="match status" value="1"/>
</dbReference>
<keyword evidence="3 12" id="KW-0813">Transport</keyword>
<dbReference type="InterPro" id="IPR027417">
    <property type="entry name" value="P-loop_NTPase"/>
</dbReference>
<keyword evidence="10 12" id="KW-0811">Translocation</keyword>
<evidence type="ECO:0000256" key="6">
    <source>
        <dbReference type="ARBA" id="ARBA00022741"/>
    </source>
</evidence>
<dbReference type="CDD" id="cd17928">
    <property type="entry name" value="DEXDc_SecA"/>
    <property type="match status" value="1"/>
</dbReference>
<comment type="subunit">
    <text evidence="12">Monomer and homodimer. Part of the essential Sec protein translocation apparatus which comprises SecA, SecYEG and auxiliary proteins SecDF. Other proteins may also be involved.</text>
</comment>
<keyword evidence="6 12" id="KW-0547">Nucleotide-binding</keyword>
<dbReference type="GO" id="GO:0065002">
    <property type="term" value="P:intracellular protein transmembrane transport"/>
    <property type="evidence" value="ECO:0007669"/>
    <property type="project" value="UniProtKB-UniRule"/>
</dbReference>
<evidence type="ECO:0000256" key="11">
    <source>
        <dbReference type="ARBA" id="ARBA00023136"/>
    </source>
</evidence>
<keyword evidence="8 12" id="KW-0653">Protein transport</keyword>
<evidence type="ECO:0000313" key="18">
    <source>
        <dbReference type="EMBL" id="RJO59943.1"/>
    </source>
</evidence>
<comment type="caution">
    <text evidence="18">The sequence shown here is derived from an EMBL/GenBank/DDBJ whole genome shotgun (WGS) entry which is preliminary data.</text>
</comment>
<keyword evidence="9 12" id="KW-1278">Translocase</keyword>
<feature type="compositionally biased region" description="Polar residues" evidence="14">
    <location>
        <begin position="847"/>
        <end position="863"/>
    </location>
</feature>
<dbReference type="InterPro" id="IPR011116">
    <property type="entry name" value="SecA_Wing/Scaffold"/>
</dbReference>
<comment type="catalytic activity">
    <reaction evidence="12">
        <text>ATP + H2O + cellular proteinSide 1 = ADP + phosphate + cellular proteinSide 2.</text>
        <dbReference type="EC" id="7.4.2.8"/>
    </reaction>
</comment>
<feature type="compositionally biased region" description="Basic and acidic residues" evidence="14">
    <location>
        <begin position="866"/>
        <end position="876"/>
    </location>
</feature>
<accession>A0A419DA20</accession>
<feature type="domain" description="SecA family profile" evidence="17">
    <location>
        <begin position="5"/>
        <end position="620"/>
    </location>
</feature>
<feature type="domain" description="Helicase ATP-binding" evidence="15">
    <location>
        <begin position="116"/>
        <end position="295"/>
    </location>
</feature>
<reference evidence="18 19" key="1">
    <citation type="journal article" date="2017" name="ISME J.">
        <title>Energy and carbon metabolisms in a deep terrestrial subsurface fluid microbial community.</title>
        <authorList>
            <person name="Momper L."/>
            <person name="Jungbluth S.P."/>
            <person name="Lee M.D."/>
            <person name="Amend J.P."/>
        </authorList>
    </citation>
    <scope>NUCLEOTIDE SEQUENCE [LARGE SCALE GENOMIC DNA]</scope>
    <source>
        <strain evidence="18">SURF_29</strain>
    </source>
</reference>
<evidence type="ECO:0000256" key="5">
    <source>
        <dbReference type="ARBA" id="ARBA00022490"/>
    </source>
</evidence>
<dbReference type="InterPro" id="IPR020937">
    <property type="entry name" value="SecA_CS"/>
</dbReference>
<evidence type="ECO:0000256" key="4">
    <source>
        <dbReference type="ARBA" id="ARBA00022475"/>
    </source>
</evidence>
<dbReference type="EMBL" id="QZJW01000055">
    <property type="protein sequence ID" value="RJO59943.1"/>
    <property type="molecule type" value="Genomic_DNA"/>
</dbReference>
<evidence type="ECO:0000256" key="13">
    <source>
        <dbReference type="RuleBase" id="RU003874"/>
    </source>
</evidence>
<dbReference type="InterPro" id="IPR036266">
    <property type="entry name" value="SecA_Wing/Scaffold_sf"/>
</dbReference>
<sequence>MTKGIMIFKKIFGDPNEKEIKKLRPIVDEVNSFEKSVSGLSDAKIKARVNEIREKVQKKIEKDSRLRGNDSGGTEKETSRKKINDILEPYLPEVFALVREVSKRKLKMRHFDVQIIGGCVLHSGKISEMKTGEGKTLVATLSASLNALTGLGVHVVTVNDYLSKRDAGWMGAIYSGLGLSVGVIIHDEAFVYDEKFEDEDALDEKTKHMRPVPRKEAYECDITYGTNNEFGFDYLRDNMVQSLDQMVQRPLNYAIVDEVDSILIDEARTPLIISAPAEESTSKYYQFAELAGRLKKDKDYVLDEKQKAVTLTDEGIAEMERMLGMNNIYEEGGIDTVHHIEQSLKAVALFKKDKDYVVKDGEVIIVDEFTGRLMQGRRYSEGLHQAIEAKENVEIKRESLTLATISFQNYFRLYTKLAGMTGTAETEAEEFHKIYKLEVVIIPTNKPNIRKDLNDVIYKNELAKFKAIVADVKERHEKGQPVLIGTVSIEKNELLSGMLKRNGIKHEILNAKFHEKEAMIIANAGQKGAVTVATNMAGRGTDIVLEKGVTDLGGLHVIGSERHEARRIDNQLRGRCARQGDPGSTQFYVSLEDDLMRIFGSERIGAVMERLRLPDDQPIQHGMISKSLESAQRKVEGHNFDIRKHLVEYDDVMNKQREYVYGKRRMILENADLKKEILDDLSETTEMLINENINVQTEEFDYEKFIKNFDAIVPTDNKFKNKIKKEKPEEITESSIKYLEKQYEEREKEFTPEIMRNIERSLYLHVIDSFWIDHLDAIGHLREGIGLRAYGQMEPLVEYKKESYRMFQQFLGGIKSEITNMIFKIKVQRPEAETQTRVEKLAEKASENTGTPISAPPKQTKSVSIMRDESERRVEKNQTTVKKNKVGRNDPCPCGAVDPNTGKPKKYKKCCGKNS</sequence>
<evidence type="ECO:0000256" key="2">
    <source>
        <dbReference type="ARBA" id="ARBA00007650"/>
    </source>
</evidence>
<dbReference type="GO" id="GO:0005829">
    <property type="term" value="C:cytosol"/>
    <property type="evidence" value="ECO:0007669"/>
    <property type="project" value="TreeGrafter"/>
</dbReference>
<dbReference type="SUPFAM" id="SSF52540">
    <property type="entry name" value="P-loop containing nucleoside triphosphate hydrolases"/>
    <property type="match status" value="2"/>
</dbReference>
<dbReference type="EC" id="7.4.2.8" evidence="12"/>
<name>A0A419DA20_9BACT</name>
<dbReference type="PANTHER" id="PTHR30612">
    <property type="entry name" value="SECA INNER MEMBRANE COMPONENT OF SEC PROTEIN SECRETION SYSTEM"/>
    <property type="match status" value="1"/>
</dbReference>
<feature type="binding site" evidence="12">
    <location>
        <position position="114"/>
    </location>
    <ligand>
        <name>ATP</name>
        <dbReference type="ChEBI" id="CHEBI:30616"/>
    </ligand>
</feature>
<feature type="compositionally biased region" description="Basic residues" evidence="14">
    <location>
        <begin position="903"/>
        <end position="915"/>
    </location>
</feature>
<dbReference type="SUPFAM" id="SSF81767">
    <property type="entry name" value="Pre-protein crosslinking domain of SecA"/>
    <property type="match status" value="1"/>
</dbReference>
<dbReference type="Gene3D" id="3.90.1440.10">
    <property type="entry name" value="SecA, preprotein cross-linking domain"/>
    <property type="match status" value="1"/>
</dbReference>
<dbReference type="InterPro" id="IPR001650">
    <property type="entry name" value="Helicase_C-like"/>
</dbReference>
<evidence type="ECO:0000259" key="15">
    <source>
        <dbReference type="PROSITE" id="PS51192"/>
    </source>
</evidence>
<dbReference type="NCBIfam" id="TIGR00963">
    <property type="entry name" value="secA"/>
    <property type="match status" value="1"/>
</dbReference>
<dbReference type="FunFam" id="3.40.50.300:FF:000429">
    <property type="entry name" value="Preprotein translocase subunit SecA"/>
    <property type="match status" value="1"/>
</dbReference>
<dbReference type="PROSITE" id="PS01312">
    <property type="entry name" value="SECA"/>
    <property type="match status" value="1"/>
</dbReference>
<protein>
    <recommendedName>
        <fullName evidence="12 13">Protein translocase subunit SecA</fullName>
        <ecNumber evidence="12">7.4.2.8</ecNumber>
    </recommendedName>
</protein>
<organism evidence="18 19">
    <name type="scientific">candidate division WS5 bacterium</name>
    <dbReference type="NCBI Taxonomy" id="2093353"/>
    <lineage>
        <taxon>Bacteria</taxon>
        <taxon>candidate division WS5</taxon>
    </lineage>
</organism>
<proteinExistence type="inferred from homology"/>
<dbReference type="InterPro" id="IPR011115">
    <property type="entry name" value="SecA_DEAD"/>
</dbReference>
<dbReference type="PROSITE" id="PS51194">
    <property type="entry name" value="HELICASE_CTER"/>
    <property type="match status" value="1"/>
</dbReference>
<dbReference type="SUPFAM" id="SSF81886">
    <property type="entry name" value="Helical scaffold and wing domains of SecA"/>
    <property type="match status" value="1"/>
</dbReference>
<dbReference type="GO" id="GO:0031522">
    <property type="term" value="C:cell envelope Sec protein transport complex"/>
    <property type="evidence" value="ECO:0007669"/>
    <property type="project" value="TreeGrafter"/>
</dbReference>
<feature type="binding site" evidence="12">
    <location>
        <position position="542"/>
    </location>
    <ligand>
        <name>ATP</name>
        <dbReference type="ChEBI" id="CHEBI:30616"/>
    </ligand>
</feature>